<gene>
    <name evidence="1" type="ORF">SAMN05444165_2992</name>
</gene>
<evidence type="ECO:0000313" key="2">
    <source>
        <dbReference type="Proteomes" id="UP000185151"/>
    </source>
</evidence>
<sequence>MLFTDANWAESSAFRRAIAKPFQPWRCVGWTDDTICFWVFPAPQSDRTGALPDGLLVVDPAALLDIASELTSGSFSVYVMDAPAEDRPSARMQRVTGLLTQQQIIAPAYDYWYRTEEGDLHPCSRLQHRLPNDAPLQLALNLDAQDCNDPVVDAT</sequence>
<name>A0A1N6JBX1_9BURK</name>
<keyword evidence="2" id="KW-1185">Reference proteome</keyword>
<accession>A0A1N6JBX1</accession>
<protein>
    <submittedName>
        <fullName evidence="1">Uncharacterized protein</fullName>
    </submittedName>
</protein>
<dbReference type="OrthoDB" id="9096167at2"/>
<dbReference type="AlphaFoldDB" id="A0A1N6JBX1"/>
<dbReference type="RefSeq" id="WP_074296336.1">
    <property type="nucleotide sequence ID" value="NZ_FSRU01000001.1"/>
</dbReference>
<organism evidence="1 2">
    <name type="scientific">Paraburkholderia phenazinium</name>
    <dbReference type="NCBI Taxonomy" id="60549"/>
    <lineage>
        <taxon>Bacteria</taxon>
        <taxon>Pseudomonadati</taxon>
        <taxon>Pseudomonadota</taxon>
        <taxon>Betaproteobacteria</taxon>
        <taxon>Burkholderiales</taxon>
        <taxon>Burkholderiaceae</taxon>
        <taxon>Paraburkholderia</taxon>
    </lineage>
</organism>
<dbReference type="Proteomes" id="UP000185151">
    <property type="component" value="Unassembled WGS sequence"/>
</dbReference>
<proteinExistence type="predicted"/>
<dbReference type="EMBL" id="FSRU01000001">
    <property type="protein sequence ID" value="SIO41711.1"/>
    <property type="molecule type" value="Genomic_DNA"/>
</dbReference>
<evidence type="ECO:0000313" key="1">
    <source>
        <dbReference type="EMBL" id="SIO41711.1"/>
    </source>
</evidence>
<reference evidence="1 2" key="1">
    <citation type="submission" date="2016-11" db="EMBL/GenBank/DDBJ databases">
        <authorList>
            <person name="Jaros S."/>
            <person name="Januszkiewicz K."/>
            <person name="Wedrychowicz H."/>
        </authorList>
    </citation>
    <scope>NUCLEOTIDE SEQUENCE [LARGE SCALE GENOMIC DNA]</scope>
    <source>
        <strain evidence="1 2">GAS95</strain>
    </source>
</reference>